<dbReference type="PROSITE" id="PS51257">
    <property type="entry name" value="PROKAR_LIPOPROTEIN"/>
    <property type="match status" value="1"/>
</dbReference>
<proteinExistence type="predicted"/>
<dbReference type="InterPro" id="IPR010895">
    <property type="entry name" value="CHRD"/>
</dbReference>
<evidence type="ECO:0000313" key="2">
    <source>
        <dbReference type="EMBL" id="MCO4293356.1"/>
    </source>
</evidence>
<dbReference type="SMART" id="SM00754">
    <property type="entry name" value="CHRD"/>
    <property type="match status" value="1"/>
</dbReference>
<dbReference type="RefSeq" id="WP_252587937.1">
    <property type="nucleotide sequence ID" value="NZ_JAMWYS010000035.1"/>
</dbReference>
<dbReference type="AlphaFoldDB" id="A0A9X2F6P1"/>
<gene>
    <name evidence="2" type="ORF">NF867_10815</name>
</gene>
<comment type="caution">
    <text evidence="2">The sequence shown here is derived from an EMBL/GenBank/DDBJ whole genome shotgun (WGS) entry which is preliminary data.</text>
</comment>
<evidence type="ECO:0000313" key="3">
    <source>
        <dbReference type="Proteomes" id="UP001155182"/>
    </source>
</evidence>
<feature type="domain" description="CHRD" evidence="1">
    <location>
        <begin position="42"/>
        <end position="152"/>
    </location>
</feature>
<accession>A0A9X2F6P1</accession>
<dbReference type="EMBL" id="JAMWYS010000035">
    <property type="protein sequence ID" value="MCO4293356.1"/>
    <property type="molecule type" value="Genomic_DNA"/>
</dbReference>
<evidence type="ECO:0000259" key="1">
    <source>
        <dbReference type="SMART" id="SM00754"/>
    </source>
</evidence>
<keyword evidence="3" id="KW-1185">Reference proteome</keyword>
<organism evidence="2 3">
    <name type="scientific">Solitalea agri</name>
    <dbReference type="NCBI Taxonomy" id="2953739"/>
    <lineage>
        <taxon>Bacteria</taxon>
        <taxon>Pseudomonadati</taxon>
        <taxon>Bacteroidota</taxon>
        <taxon>Sphingobacteriia</taxon>
        <taxon>Sphingobacteriales</taxon>
        <taxon>Sphingobacteriaceae</taxon>
        <taxon>Solitalea</taxon>
    </lineage>
</organism>
<sequence length="163" mass="16982">MKKLTNIYKSGAGLLAFILINSIFLVACSSNDDGQSGSSNTVKYSGTFTKSNSSVTTSATGTVTATLNKTTNELAYTVNWNNLTSTIAGMHFHDNGPIIAEISGFATSITGTYSNKAMFTATQVTDLGSGKIYVQIHTANYPGGEVIATLSKTGGSQNPPSGY</sequence>
<name>A0A9X2F6P1_9SPHI</name>
<dbReference type="Proteomes" id="UP001155182">
    <property type="component" value="Unassembled WGS sequence"/>
</dbReference>
<protein>
    <submittedName>
        <fullName evidence="2">CHRD domain-containing protein</fullName>
    </submittedName>
</protein>
<reference evidence="2" key="1">
    <citation type="submission" date="2022-06" db="EMBL/GenBank/DDBJ databases">
        <title>Solitalea sp. MAHUQ-68 isolated from rhizospheric soil.</title>
        <authorList>
            <person name="Huq M.A."/>
        </authorList>
    </citation>
    <scope>NUCLEOTIDE SEQUENCE</scope>
    <source>
        <strain evidence="2">MAHUQ-68</strain>
    </source>
</reference>
<dbReference type="Pfam" id="PF07452">
    <property type="entry name" value="CHRD"/>
    <property type="match status" value="1"/>
</dbReference>